<evidence type="ECO:0000259" key="2">
    <source>
        <dbReference type="Pfam" id="PF10756"/>
    </source>
</evidence>
<evidence type="ECO:0000313" key="4">
    <source>
        <dbReference type="Proteomes" id="UP000470470"/>
    </source>
</evidence>
<feature type="domain" description="Low molecular weight protein antigen 6 PH" evidence="2">
    <location>
        <begin position="53"/>
        <end position="126"/>
    </location>
</feature>
<proteinExistence type="predicted"/>
<feature type="transmembrane region" description="Helical" evidence="1">
    <location>
        <begin position="36"/>
        <end position="52"/>
    </location>
</feature>
<dbReference type="AlphaFoldDB" id="A0A7K3WFK6"/>
<keyword evidence="1" id="KW-0472">Membrane</keyword>
<sequence>MQWSPRTGQPVLLALGAVLLAGAALGADPVGRALLGAAALLLAALALRDVLLRPRLAVDADGAVVRTLGGRVAVGWPRLRATVRTTRRLGTRSRTLELEDTGDDAVLLVLGRWDLGADPEEVAAVLWARGATGL</sequence>
<evidence type="ECO:0000313" key="3">
    <source>
        <dbReference type="EMBL" id="NEL55258.1"/>
    </source>
</evidence>
<protein>
    <submittedName>
        <fullName evidence="3">PH domain-containing protein</fullName>
    </submittedName>
</protein>
<dbReference type="EMBL" id="JAAGWK010000021">
    <property type="protein sequence ID" value="NEL55258.1"/>
    <property type="molecule type" value="Genomic_DNA"/>
</dbReference>
<name>A0A7K3WFK6_9ACTN</name>
<keyword evidence="4" id="KW-1185">Reference proteome</keyword>
<evidence type="ECO:0000256" key="1">
    <source>
        <dbReference type="SAM" id="Phobius"/>
    </source>
</evidence>
<dbReference type="Pfam" id="PF10756">
    <property type="entry name" value="bPH_6"/>
    <property type="match status" value="1"/>
</dbReference>
<keyword evidence="1" id="KW-1133">Transmembrane helix</keyword>
<dbReference type="Proteomes" id="UP000470470">
    <property type="component" value="Unassembled WGS sequence"/>
</dbReference>
<gene>
    <name evidence="3" type="ORF">G1H19_14775</name>
</gene>
<organism evidence="3 4">
    <name type="scientific">Goekera deserti</name>
    <dbReference type="NCBI Taxonomy" id="2497753"/>
    <lineage>
        <taxon>Bacteria</taxon>
        <taxon>Bacillati</taxon>
        <taxon>Actinomycetota</taxon>
        <taxon>Actinomycetes</taxon>
        <taxon>Geodermatophilales</taxon>
        <taxon>Geodermatophilaceae</taxon>
        <taxon>Goekera</taxon>
    </lineage>
</organism>
<keyword evidence="1" id="KW-0812">Transmembrane</keyword>
<comment type="caution">
    <text evidence="3">The sequence shown here is derived from an EMBL/GenBank/DDBJ whole genome shotgun (WGS) entry which is preliminary data.</text>
</comment>
<reference evidence="3 4" key="1">
    <citation type="submission" date="2020-02" db="EMBL/GenBank/DDBJ databases">
        <title>The whole genome sequence of CPCC 205119.</title>
        <authorList>
            <person name="Jiang Z."/>
        </authorList>
    </citation>
    <scope>NUCLEOTIDE SEQUENCE [LARGE SCALE GENOMIC DNA]</scope>
    <source>
        <strain evidence="3 4">CPCC 205119</strain>
    </source>
</reference>
<dbReference type="RefSeq" id="WP_162393380.1">
    <property type="nucleotide sequence ID" value="NZ_JAABOZ010000008.1"/>
</dbReference>
<dbReference type="InterPro" id="IPR019692">
    <property type="entry name" value="CFP-6_PH"/>
</dbReference>
<accession>A0A7K3WFK6</accession>